<dbReference type="EMBL" id="MQWB01000015">
    <property type="protein sequence ID" value="OZC01130.1"/>
    <property type="molecule type" value="Genomic_DNA"/>
</dbReference>
<gene>
    <name evidence="4" type="ORF">BSZ36_18585</name>
</gene>
<comment type="caution">
    <text evidence="4">The sequence shown here is derived from an EMBL/GenBank/DDBJ whole genome shotgun (WGS) entry which is preliminary data.</text>
</comment>
<dbReference type="InterPro" id="IPR037914">
    <property type="entry name" value="SpoVT-AbrB_sf"/>
</dbReference>
<evidence type="ECO:0000256" key="1">
    <source>
        <dbReference type="PROSITE-ProRule" id="PRU01076"/>
    </source>
</evidence>
<dbReference type="InterPro" id="IPR007159">
    <property type="entry name" value="SpoVT-AbrB_dom"/>
</dbReference>
<evidence type="ECO:0000256" key="2">
    <source>
        <dbReference type="SAM" id="MobiDB-lite"/>
    </source>
</evidence>
<dbReference type="OrthoDB" id="9811597at2"/>
<evidence type="ECO:0000313" key="5">
    <source>
        <dbReference type="Proteomes" id="UP000216446"/>
    </source>
</evidence>
<dbReference type="InParanoid" id="A0A259TTW9"/>
<dbReference type="Gene3D" id="2.10.260.10">
    <property type="match status" value="1"/>
</dbReference>
<dbReference type="SMART" id="SM00966">
    <property type="entry name" value="SpoVT_AbrB"/>
    <property type="match status" value="1"/>
</dbReference>
<organism evidence="4 5">
    <name type="scientific">Rubricoccus marinus</name>
    <dbReference type="NCBI Taxonomy" id="716817"/>
    <lineage>
        <taxon>Bacteria</taxon>
        <taxon>Pseudomonadati</taxon>
        <taxon>Rhodothermota</taxon>
        <taxon>Rhodothermia</taxon>
        <taxon>Rhodothermales</taxon>
        <taxon>Rubricoccaceae</taxon>
        <taxon>Rubricoccus</taxon>
    </lineage>
</organism>
<keyword evidence="5" id="KW-1185">Reference proteome</keyword>
<keyword evidence="1" id="KW-0238">DNA-binding</keyword>
<dbReference type="NCBIfam" id="TIGR01439">
    <property type="entry name" value="lp_hng_hel_AbrB"/>
    <property type="match status" value="1"/>
</dbReference>
<feature type="domain" description="SpoVT-AbrB" evidence="3">
    <location>
        <begin position="1"/>
        <end position="46"/>
    </location>
</feature>
<dbReference type="Pfam" id="PF04014">
    <property type="entry name" value="MazE_antitoxin"/>
    <property type="match status" value="1"/>
</dbReference>
<dbReference type="AlphaFoldDB" id="A0A259TTW9"/>
<dbReference type="SUPFAM" id="SSF89447">
    <property type="entry name" value="AbrB/MazE/MraZ-like"/>
    <property type="match status" value="1"/>
</dbReference>
<dbReference type="Proteomes" id="UP000216446">
    <property type="component" value="Unassembled WGS sequence"/>
</dbReference>
<evidence type="ECO:0000259" key="3">
    <source>
        <dbReference type="PROSITE" id="PS51740"/>
    </source>
</evidence>
<name>A0A259TTW9_9BACT</name>
<feature type="region of interest" description="Disordered" evidence="2">
    <location>
        <begin position="52"/>
        <end position="94"/>
    </location>
</feature>
<dbReference type="PROSITE" id="PS51740">
    <property type="entry name" value="SPOVT_ABRB"/>
    <property type="match status" value="1"/>
</dbReference>
<accession>A0A259TTW9</accession>
<dbReference type="GO" id="GO:0003677">
    <property type="term" value="F:DNA binding"/>
    <property type="evidence" value="ECO:0007669"/>
    <property type="project" value="UniProtKB-UniRule"/>
</dbReference>
<reference evidence="4 5" key="1">
    <citation type="submission" date="2016-11" db="EMBL/GenBank/DDBJ databases">
        <title>Study of marine rhodopsin-containing bacteria.</title>
        <authorList>
            <person name="Yoshizawa S."/>
            <person name="Kumagai Y."/>
            <person name="Kogure K."/>
        </authorList>
    </citation>
    <scope>NUCLEOTIDE SEQUENCE [LARGE SCALE GENOMIC DNA]</scope>
    <source>
        <strain evidence="4 5">SG-29</strain>
    </source>
</reference>
<protein>
    <recommendedName>
        <fullName evidence="3">SpoVT-AbrB domain-containing protein</fullName>
    </recommendedName>
</protein>
<sequence length="94" mass="10201">MPSTRIGRRGQITVPKAVRQSMGLAVGDRVAFVERGGEVVLRPVRQSLRDLRGSVPVDGPQDFDAVRDATRRVRSERLTRDAGSANADGETDAD</sequence>
<evidence type="ECO:0000313" key="4">
    <source>
        <dbReference type="EMBL" id="OZC01130.1"/>
    </source>
</evidence>
<proteinExistence type="predicted"/>
<feature type="compositionally biased region" description="Basic and acidic residues" evidence="2">
    <location>
        <begin position="64"/>
        <end position="80"/>
    </location>
</feature>
<dbReference type="RefSeq" id="WP_094552114.1">
    <property type="nucleotide sequence ID" value="NZ_MQWB01000015.1"/>
</dbReference>